<dbReference type="OrthoDB" id="954402at2"/>
<dbReference type="AlphaFoldDB" id="A0A1T5MBG0"/>
<dbReference type="EMBL" id="FUZU01000004">
    <property type="protein sequence ID" value="SKC85198.1"/>
    <property type="molecule type" value="Genomic_DNA"/>
</dbReference>
<name>A0A1T5MBG0_9BACT</name>
<accession>A0A1T5MBG0</accession>
<evidence type="ECO:0000313" key="2">
    <source>
        <dbReference type="Proteomes" id="UP000190961"/>
    </source>
</evidence>
<gene>
    <name evidence="1" type="ORF">SAMN05660236_4862</name>
</gene>
<evidence type="ECO:0000313" key="1">
    <source>
        <dbReference type="EMBL" id="SKC85198.1"/>
    </source>
</evidence>
<proteinExistence type="predicted"/>
<keyword evidence="2" id="KW-1185">Reference proteome</keyword>
<dbReference type="RefSeq" id="WP_143785920.1">
    <property type="nucleotide sequence ID" value="NZ_FUZU01000004.1"/>
</dbReference>
<dbReference type="Proteomes" id="UP000190961">
    <property type="component" value="Unassembled WGS sequence"/>
</dbReference>
<organism evidence="1 2">
    <name type="scientific">Ohtaekwangia koreensis</name>
    <dbReference type="NCBI Taxonomy" id="688867"/>
    <lineage>
        <taxon>Bacteria</taxon>
        <taxon>Pseudomonadati</taxon>
        <taxon>Bacteroidota</taxon>
        <taxon>Cytophagia</taxon>
        <taxon>Cytophagales</taxon>
        <taxon>Fulvivirgaceae</taxon>
        <taxon>Ohtaekwangia</taxon>
    </lineage>
</organism>
<sequence length="132" mass="15385">MNEFSHRTFKLWAYTVSHSFLILRSPMLFEDLDGYSSETDYNIDIEFTAVEYLDVPYKFTSLKICELLGDVIPLRLQFYSLKLGFKTFQLQTDEGCYYIVAGSYRIGKNRWVSESRINNPSLEYDEILGTSG</sequence>
<reference evidence="1 2" key="1">
    <citation type="submission" date="2017-02" db="EMBL/GenBank/DDBJ databases">
        <authorList>
            <person name="Peterson S.W."/>
        </authorList>
    </citation>
    <scope>NUCLEOTIDE SEQUENCE [LARGE SCALE GENOMIC DNA]</scope>
    <source>
        <strain evidence="1 2">DSM 25262</strain>
    </source>
</reference>
<protein>
    <recommendedName>
        <fullName evidence="3">Immunity protein 50</fullName>
    </recommendedName>
</protein>
<evidence type="ECO:0008006" key="3">
    <source>
        <dbReference type="Google" id="ProtNLM"/>
    </source>
</evidence>